<dbReference type="SUPFAM" id="SSF53335">
    <property type="entry name" value="S-adenosyl-L-methionine-dependent methyltransferases"/>
    <property type="match status" value="1"/>
</dbReference>
<reference evidence="1 2" key="1">
    <citation type="journal article" date="2016" name="Nat. Commun.">
        <title>Thousands of microbial genomes shed light on interconnected biogeochemical processes in an aquifer system.</title>
        <authorList>
            <person name="Anantharaman K."/>
            <person name="Brown C.T."/>
            <person name="Hug L.A."/>
            <person name="Sharon I."/>
            <person name="Castelle C.J."/>
            <person name="Probst A.J."/>
            <person name="Thomas B.C."/>
            <person name="Singh A."/>
            <person name="Wilkins M.J."/>
            <person name="Karaoz U."/>
            <person name="Brodie E.L."/>
            <person name="Williams K.H."/>
            <person name="Hubbard S.S."/>
            <person name="Banfield J.F."/>
        </authorList>
    </citation>
    <scope>NUCLEOTIDE SEQUENCE [LARGE SCALE GENOMIC DNA]</scope>
</reference>
<organism evidence="1 2">
    <name type="scientific">Candidatus Taylorbacteria bacterium RIFCSPLOWO2_02_FULL_46_40</name>
    <dbReference type="NCBI Taxonomy" id="1802329"/>
    <lineage>
        <taxon>Bacteria</taxon>
        <taxon>Candidatus Tayloriibacteriota</taxon>
    </lineage>
</organism>
<protein>
    <recommendedName>
        <fullName evidence="3">Methyltransferase type 11 domain-containing protein</fullName>
    </recommendedName>
</protein>
<evidence type="ECO:0000313" key="2">
    <source>
        <dbReference type="Proteomes" id="UP000176429"/>
    </source>
</evidence>
<dbReference type="Proteomes" id="UP000176429">
    <property type="component" value="Unassembled WGS sequence"/>
</dbReference>
<dbReference type="AlphaFoldDB" id="A0A1G2P1D8"/>
<proteinExistence type="predicted"/>
<dbReference type="EMBL" id="MHSH01000012">
    <property type="protein sequence ID" value="OHA42093.1"/>
    <property type="molecule type" value="Genomic_DNA"/>
</dbReference>
<accession>A0A1G2P1D8</accession>
<dbReference type="PANTHER" id="PTHR43861:SF5">
    <property type="entry name" value="BLL5978 PROTEIN"/>
    <property type="match status" value="1"/>
</dbReference>
<comment type="caution">
    <text evidence="1">The sequence shown here is derived from an EMBL/GenBank/DDBJ whole genome shotgun (WGS) entry which is preliminary data.</text>
</comment>
<gene>
    <name evidence="1" type="ORF">A3H68_03250</name>
</gene>
<name>A0A1G2P1D8_9BACT</name>
<evidence type="ECO:0000313" key="1">
    <source>
        <dbReference type="EMBL" id="OHA42093.1"/>
    </source>
</evidence>
<dbReference type="Pfam" id="PF13489">
    <property type="entry name" value="Methyltransf_23"/>
    <property type="match status" value="1"/>
</dbReference>
<sequence>MAPLFFYERTPLEKIACNLCGGYDFKVLSQKGQGGLPLRTVICVNCGLIFINPRMTREGYDDYYKYHYRDHRSAVIGKTDRAATLQVNFYDARKFGRGLAKVVLPYIRDLGLMVDVGSSTGGVLFGMREIVPSIRIMGIEPSLKESDFARSKGVPTRTLLFEDFIENDTDVRNVSGVLCVRSLNHLLDPAAFFRWSRRVLKDSGALILVVKNFRHQVRRAGSISAGVQIDHPYMFTPETLRKMVEQAGFEVVYLDSDEHKKKDELERQKDAGFSVHHIRLVARKTEVARKSFSRLSYWGLRWQFWPPFLKIYYLFKYSRRFRFLKRFYDSWMPF</sequence>
<evidence type="ECO:0008006" key="3">
    <source>
        <dbReference type="Google" id="ProtNLM"/>
    </source>
</evidence>
<dbReference type="Gene3D" id="3.40.50.150">
    <property type="entry name" value="Vaccinia Virus protein VP39"/>
    <property type="match status" value="1"/>
</dbReference>
<dbReference type="PANTHER" id="PTHR43861">
    <property type="entry name" value="TRANS-ACONITATE 2-METHYLTRANSFERASE-RELATED"/>
    <property type="match status" value="1"/>
</dbReference>
<dbReference type="InterPro" id="IPR029063">
    <property type="entry name" value="SAM-dependent_MTases_sf"/>
</dbReference>